<dbReference type="InterPro" id="IPR027417">
    <property type="entry name" value="P-loop_NTPase"/>
</dbReference>
<dbReference type="GO" id="GO:0016787">
    <property type="term" value="F:hydrolase activity"/>
    <property type="evidence" value="ECO:0007669"/>
    <property type="project" value="UniProtKB-KW"/>
</dbReference>
<feature type="compositionally biased region" description="Basic and acidic residues" evidence="6">
    <location>
        <begin position="568"/>
        <end position="595"/>
    </location>
</feature>
<dbReference type="STRING" id="5865.A7APE4"/>
<evidence type="ECO:0000256" key="5">
    <source>
        <dbReference type="PROSITE-ProRule" id="PRU00175"/>
    </source>
</evidence>
<dbReference type="InterPro" id="IPR003034">
    <property type="entry name" value="SAP_dom"/>
</dbReference>
<feature type="region of interest" description="Disordered" evidence="6">
    <location>
        <begin position="568"/>
        <end position="608"/>
    </location>
</feature>
<dbReference type="InterPro" id="IPR001841">
    <property type="entry name" value="Znf_RING"/>
</dbReference>
<gene>
    <name evidence="11" type="ORF">BBOV_III008700</name>
</gene>
<dbReference type="SUPFAM" id="SSF52540">
    <property type="entry name" value="P-loop containing nucleoside triphosphate hydrolases"/>
    <property type="match status" value="3"/>
</dbReference>
<dbReference type="PROSITE" id="PS50800">
    <property type="entry name" value="SAP"/>
    <property type="match status" value="1"/>
</dbReference>
<feature type="domain" description="Helicase C-terminal" evidence="10">
    <location>
        <begin position="1127"/>
        <end position="1279"/>
    </location>
</feature>
<dbReference type="InterPro" id="IPR000330">
    <property type="entry name" value="SNF2_N"/>
</dbReference>
<feature type="region of interest" description="Disordered" evidence="6">
    <location>
        <begin position="668"/>
        <end position="758"/>
    </location>
</feature>
<dbReference type="GO" id="GO:0008270">
    <property type="term" value="F:zinc ion binding"/>
    <property type="evidence" value="ECO:0007669"/>
    <property type="project" value="UniProtKB-KW"/>
</dbReference>
<evidence type="ECO:0000259" key="8">
    <source>
        <dbReference type="PROSITE" id="PS50800"/>
    </source>
</evidence>
<dbReference type="SMART" id="SM00487">
    <property type="entry name" value="DEXDc"/>
    <property type="match status" value="1"/>
</dbReference>
<protein>
    <submittedName>
        <fullName evidence="11">DNA repair protein rhp16, putative</fullName>
    </submittedName>
</protein>
<keyword evidence="5" id="KW-0862">Zinc</keyword>
<dbReference type="PROSITE" id="PS50089">
    <property type="entry name" value="ZF_RING_2"/>
    <property type="match status" value="1"/>
</dbReference>
<evidence type="ECO:0000313" key="12">
    <source>
        <dbReference type="Proteomes" id="UP000002173"/>
    </source>
</evidence>
<evidence type="ECO:0000259" key="10">
    <source>
        <dbReference type="PROSITE" id="PS51194"/>
    </source>
</evidence>
<dbReference type="Gene3D" id="3.40.50.300">
    <property type="entry name" value="P-loop containing nucleotide triphosphate hydrolases"/>
    <property type="match status" value="1"/>
</dbReference>
<feature type="compositionally biased region" description="Basic residues" evidence="6">
    <location>
        <begin position="726"/>
        <end position="735"/>
    </location>
</feature>
<feature type="domain" description="Helicase ATP-binding" evidence="9">
    <location>
        <begin position="775"/>
        <end position="831"/>
    </location>
</feature>
<dbReference type="PROSITE" id="PS51192">
    <property type="entry name" value="HELICASE_ATP_BIND_1"/>
    <property type="match status" value="1"/>
</dbReference>
<dbReference type="eggNOG" id="KOG1002">
    <property type="taxonomic scope" value="Eukaryota"/>
</dbReference>
<dbReference type="EMBL" id="AAXT01000001">
    <property type="protein sequence ID" value="EDO08428.1"/>
    <property type="molecule type" value="Genomic_DNA"/>
</dbReference>
<dbReference type="SMART" id="SM00490">
    <property type="entry name" value="HELICc"/>
    <property type="match status" value="1"/>
</dbReference>
<feature type="region of interest" description="Disordered" evidence="6">
    <location>
        <begin position="620"/>
        <end position="641"/>
    </location>
</feature>
<evidence type="ECO:0000256" key="6">
    <source>
        <dbReference type="SAM" id="MobiDB-lite"/>
    </source>
</evidence>
<name>A7APE4_BABBO</name>
<dbReference type="Proteomes" id="UP000002173">
    <property type="component" value="Chromosome 3"/>
</dbReference>
<comment type="caution">
    <text evidence="11">The sequence shown here is derived from an EMBL/GenBank/DDBJ whole genome shotgun (WGS) entry which is preliminary data.</text>
</comment>
<proteinExistence type="predicted"/>
<keyword evidence="2" id="KW-0378">Hydrolase</keyword>
<dbReference type="PANTHER" id="PTHR45626">
    <property type="entry name" value="TRANSCRIPTION TERMINATION FACTOR 2-RELATED"/>
    <property type="match status" value="1"/>
</dbReference>
<dbReference type="KEGG" id="bbo:BBOV_III008700"/>
<evidence type="ECO:0000256" key="2">
    <source>
        <dbReference type="ARBA" id="ARBA00022801"/>
    </source>
</evidence>
<dbReference type="Gene3D" id="3.30.40.10">
    <property type="entry name" value="Zinc/RING finger domain, C3HC4 (zinc finger)"/>
    <property type="match status" value="1"/>
</dbReference>
<keyword evidence="5" id="KW-0863">Zinc-finger</keyword>
<evidence type="ECO:0000256" key="4">
    <source>
        <dbReference type="ARBA" id="ARBA00022840"/>
    </source>
</evidence>
<dbReference type="Pfam" id="PF00176">
    <property type="entry name" value="SNF2-rel_dom"/>
    <property type="match status" value="2"/>
</dbReference>
<keyword evidence="3" id="KW-0347">Helicase</keyword>
<dbReference type="CDD" id="cd18793">
    <property type="entry name" value="SF2_C_SNF"/>
    <property type="match status" value="1"/>
</dbReference>
<evidence type="ECO:0000313" key="11">
    <source>
        <dbReference type="EMBL" id="EDO08428.1"/>
    </source>
</evidence>
<keyword evidence="1" id="KW-0547">Nucleotide-binding</keyword>
<feature type="compositionally biased region" description="Polar residues" evidence="6">
    <location>
        <begin position="218"/>
        <end position="242"/>
    </location>
</feature>
<evidence type="ECO:0000256" key="3">
    <source>
        <dbReference type="ARBA" id="ARBA00022806"/>
    </source>
</evidence>
<evidence type="ECO:0000259" key="9">
    <source>
        <dbReference type="PROSITE" id="PS51192"/>
    </source>
</evidence>
<dbReference type="CDD" id="cd16448">
    <property type="entry name" value="RING-H2"/>
    <property type="match status" value="1"/>
</dbReference>
<dbReference type="InterPro" id="IPR050628">
    <property type="entry name" value="SNF2_RAD54_helicase_TF"/>
</dbReference>
<dbReference type="PANTHER" id="PTHR45626:SF12">
    <property type="entry name" value="DNA REPAIR PROTEIN RAD16"/>
    <property type="match status" value="1"/>
</dbReference>
<dbReference type="InterPro" id="IPR014001">
    <property type="entry name" value="Helicase_ATP-bd"/>
</dbReference>
<feature type="domain" description="RING-type" evidence="7">
    <location>
        <begin position="1023"/>
        <end position="1074"/>
    </location>
</feature>
<dbReference type="GO" id="GO:0008094">
    <property type="term" value="F:ATP-dependent activity, acting on DNA"/>
    <property type="evidence" value="ECO:0007669"/>
    <property type="project" value="TreeGrafter"/>
</dbReference>
<dbReference type="VEuPathDB" id="PiroplasmaDB:BBOV_III008700"/>
<dbReference type="OMA" id="DHPYLIL"/>
<evidence type="ECO:0000259" key="7">
    <source>
        <dbReference type="PROSITE" id="PS50089"/>
    </source>
</evidence>
<organism evidence="11 12">
    <name type="scientific">Babesia bovis</name>
    <dbReference type="NCBI Taxonomy" id="5865"/>
    <lineage>
        <taxon>Eukaryota</taxon>
        <taxon>Sar</taxon>
        <taxon>Alveolata</taxon>
        <taxon>Apicomplexa</taxon>
        <taxon>Aconoidasida</taxon>
        <taxon>Piroplasmida</taxon>
        <taxon>Babesiidae</taxon>
        <taxon>Babesia</taxon>
    </lineage>
</organism>
<dbReference type="GO" id="GO:0004386">
    <property type="term" value="F:helicase activity"/>
    <property type="evidence" value="ECO:0007669"/>
    <property type="project" value="UniProtKB-KW"/>
</dbReference>
<evidence type="ECO:0000256" key="1">
    <source>
        <dbReference type="ARBA" id="ARBA00022741"/>
    </source>
</evidence>
<keyword evidence="4" id="KW-0067">ATP-binding</keyword>
<dbReference type="Gene3D" id="3.40.50.10810">
    <property type="entry name" value="Tandem AAA-ATPase domain"/>
    <property type="match status" value="3"/>
</dbReference>
<accession>A7APE4</accession>
<dbReference type="PROSITE" id="PS51194">
    <property type="entry name" value="HELICASE_CTER"/>
    <property type="match status" value="1"/>
</dbReference>
<reference evidence="11 12" key="1">
    <citation type="journal article" date="2007" name="PLoS Pathog.">
        <title>Genome sequence of Babesia bovis and comparative analysis of apicomplexan hemoprotozoa.</title>
        <authorList>
            <person name="Brayton K.A."/>
            <person name="Lau A.O.T."/>
            <person name="Herndon D.R."/>
            <person name="Hannick L."/>
            <person name="Kappmeyer L.S."/>
            <person name="Berens S.J."/>
            <person name="Bidwell S.L."/>
            <person name="Brown W.C."/>
            <person name="Crabtree J."/>
            <person name="Fadrosh D."/>
            <person name="Feldblum T."/>
            <person name="Forberger H.A."/>
            <person name="Haas B.J."/>
            <person name="Howell J.M."/>
            <person name="Khouri H."/>
            <person name="Koo H."/>
            <person name="Mann D.J."/>
            <person name="Norimine J."/>
            <person name="Paulsen I.T."/>
            <person name="Radune D."/>
            <person name="Ren Q."/>
            <person name="Smith R.K. Jr."/>
            <person name="Suarez C.E."/>
            <person name="White O."/>
            <person name="Wortman J.R."/>
            <person name="Knowles D.P. Jr."/>
            <person name="McElwain T.F."/>
            <person name="Nene V.M."/>
        </authorList>
    </citation>
    <scope>NUCLEOTIDE SEQUENCE [LARGE SCALE GENOMIC DNA]</scope>
    <source>
        <strain evidence="11">T2Bo</strain>
    </source>
</reference>
<feature type="domain" description="SAP" evidence="8">
    <location>
        <begin position="517"/>
        <end position="551"/>
    </location>
</feature>
<dbReference type="InterPro" id="IPR038718">
    <property type="entry name" value="SNF2-like_sf"/>
</dbReference>
<feature type="region of interest" description="Disordered" evidence="6">
    <location>
        <begin position="216"/>
        <end position="263"/>
    </location>
</feature>
<keyword evidence="12" id="KW-1185">Reference proteome</keyword>
<dbReference type="SMART" id="SM00184">
    <property type="entry name" value="RING"/>
    <property type="match status" value="1"/>
</dbReference>
<dbReference type="GO" id="GO:0005634">
    <property type="term" value="C:nucleus"/>
    <property type="evidence" value="ECO:0007669"/>
    <property type="project" value="TreeGrafter"/>
</dbReference>
<dbReference type="InterPro" id="IPR001650">
    <property type="entry name" value="Helicase_C-like"/>
</dbReference>
<dbReference type="InterPro" id="IPR013083">
    <property type="entry name" value="Znf_RING/FYVE/PHD"/>
</dbReference>
<sequence>MYVLARLIELNLLSKSTDGVTKNQHSTEATLKIEEGCDTKKDTSPDIKPLPADVTTLEVKIENKTEEVEESAPSDDLETILTNQTFGFSDLLQKYKKTVIELLKKPIDANFDVTYCNSVEPEKEVPILEPVHQPSQLLIPLLPFQKDGVAWMQQQEMGPVRGGILADEMGMGKTIQTIGLLVVAKNEALANDLANPTATSAPVTDHKLATAEVKADTSHCSQESTQCNTPIDGDTCQQSSVTYKPELPPESKRKKGKKNDKNAGVSMLNVQGGTLIISPLAALLQWYNEIKTKVEDGFISVLLYHGPHRKNLVKVLHEYDVVLTTYSIVEYEFRRVLNQSKTPCQYCGRMYLPNTLTVHQKYYCGPFAKSNSRREMNGHSTDLPTMILHRHAKLFPELQKLQGVVSISSVETAKKSTSNKGEKPTLAKSDIAQVSAKNINALADYYSSDNLYEEIVDAFSTYGLQASTIEQLLPYMTVSVPAFLDMVDQHRPTAVPRDRLLLLKKFASADNLDRELFKSTTVVRLKELLTSFGLKSYGSKPELMNKVILFVNKMKQFANNLTAQLHKVESDDKPTSSDEHRDTVSKVDRVSRGSDIENDDVSEDSQSSFDYTVDLDDTDVTTRSIPSTGYHSRDSEADTPAGIRRLISKTKILDDDTDVVVQRDFNSSGETELMTPTRVAKTKVNAGNSASTSAGLNRDDNSDTDIFDDISLSFSDTDDEAPPKKTVIKKSKTVKYKPEKKDDHQSKGSAKVETRKQKRSTEKLYVGSALHEMVWNRIVIDEAHHIKAKNNSTSNAILALRSNGTRWCLTGTPLQNRVGDVFSLIRFLRMYPYAHTFCSSQHCECSSIEVSSEDYKYCDSCGHSRFLHYVYFNKFVLRPILLSGYENQGMVAMNMLHHDILDRIMLRRTKLQKAEDVKLPPMNVTIRRDSLSESERDFYEAIYKQCNVKFDTYVQANTLLHNYAHIFDLLTRLRQAVDHPYLILYGPSSLAHKAFMATDPTVKAELEAKVSQSLPAAGSERVCALCFESLEDVGEFLTANCQHLFHKHCLNSYIECRPVDSGDECEKGITCPVCYVPLTVKMTSTADAANSENTSTANVGVSKNSILQHFKLSEFKSSTKIEALFQELTTVLTTTSDKSIVFSQYCSMLDLIAYRLKTANIECAVLVGNTKIESRRNILLEFNKNPSLRVMLISLNAGGEGLNLQIANRIFLMDPWWNPAAELQAIQRAHRIGQTKPVYAIRFICKDTIEERIIALQEKKMILFDATICSSGESMKKLTSEDLSFLFNR</sequence>
<dbReference type="Pfam" id="PF00271">
    <property type="entry name" value="Helicase_C"/>
    <property type="match status" value="1"/>
</dbReference>
<dbReference type="FunCoup" id="A7APE4">
    <property type="interactions" value="292"/>
</dbReference>
<feature type="compositionally biased region" description="Polar residues" evidence="6">
    <location>
        <begin position="685"/>
        <end position="695"/>
    </location>
</feature>
<dbReference type="SUPFAM" id="SSF57850">
    <property type="entry name" value="RING/U-box"/>
    <property type="match status" value="1"/>
</dbReference>
<dbReference type="GO" id="GO:0006289">
    <property type="term" value="P:nucleotide-excision repair"/>
    <property type="evidence" value="ECO:0007669"/>
    <property type="project" value="TreeGrafter"/>
</dbReference>
<feature type="compositionally biased region" description="Basic and acidic residues" evidence="6">
    <location>
        <begin position="736"/>
        <end position="758"/>
    </location>
</feature>
<dbReference type="InParanoid" id="A7APE4"/>
<dbReference type="GO" id="GO:0005524">
    <property type="term" value="F:ATP binding"/>
    <property type="evidence" value="ECO:0007669"/>
    <property type="project" value="UniProtKB-KW"/>
</dbReference>
<dbReference type="GeneID" id="5480250"/>
<dbReference type="InterPro" id="IPR049730">
    <property type="entry name" value="SNF2/RAD54-like_C"/>
</dbReference>
<keyword evidence="5" id="KW-0479">Metal-binding</keyword>